<feature type="non-terminal residue" evidence="2">
    <location>
        <position position="1"/>
    </location>
</feature>
<dbReference type="NCBIfam" id="TIGR00200">
    <property type="entry name" value="cinA_nterm"/>
    <property type="match status" value="1"/>
</dbReference>
<dbReference type="InterPro" id="IPR036425">
    <property type="entry name" value="MoaB/Mog-like_dom_sf"/>
</dbReference>
<dbReference type="PANTHER" id="PTHR13939">
    <property type="entry name" value="NICOTINAMIDE-NUCLEOTIDE AMIDOHYDROLASE PNCC"/>
    <property type="match status" value="1"/>
</dbReference>
<gene>
    <name evidence="2" type="ORF">METZ01_LOCUS28650</name>
</gene>
<dbReference type="Gene3D" id="3.40.980.10">
    <property type="entry name" value="MoaB/Mog-like domain"/>
    <property type="match status" value="1"/>
</dbReference>
<dbReference type="InterPro" id="IPR008135">
    <property type="entry name" value="Competence-induced_CinA"/>
</dbReference>
<evidence type="ECO:0000259" key="1">
    <source>
        <dbReference type="SMART" id="SM00852"/>
    </source>
</evidence>
<dbReference type="InterPro" id="IPR050101">
    <property type="entry name" value="CinA"/>
</dbReference>
<sequence length="389" mass="41955">VNTNASWISKKLTELGCSIKTQMTVPDEQNSIQVALKSILKNNPDLVITTGGLGPTEDDITREVIFDFVGTGYEFDEDYWKNLKQRFERFGFDIPESNRSQALIPTQGKVIPNSVGSARGLQFQIDSTTLITLPGVPAEMKSMMLESIIPYIRAQGVSTPNMKLLRTTGIPESTLIEKIEPATAKEHHCTIGYYPSYYGVDIRITSDAQATLSRLSSEISDILGHSIYAVDKIDIAEVAVGLAVDKGATFAAAESCTGGLIGHRITEVSGSSKAFLGGVVAYSNDVKQKGLGVQSSTLEKYGAVSAETAEEMAENVLSKFQADYGLSVTGIAGPTGGTEEKPVGIVYIGLAKKGTVKVKKLQFGEHRSRNKLRTSQAALNMLRLALIHE</sequence>
<dbReference type="Pfam" id="PF02464">
    <property type="entry name" value="CinA"/>
    <property type="match status" value="1"/>
</dbReference>
<dbReference type="Pfam" id="PF00994">
    <property type="entry name" value="MoCF_biosynth"/>
    <property type="match status" value="1"/>
</dbReference>
<dbReference type="AlphaFoldDB" id="A0A381Q8Z2"/>
<reference evidence="2" key="1">
    <citation type="submission" date="2018-05" db="EMBL/GenBank/DDBJ databases">
        <authorList>
            <person name="Lanie J.A."/>
            <person name="Ng W.-L."/>
            <person name="Kazmierczak K.M."/>
            <person name="Andrzejewski T.M."/>
            <person name="Davidsen T.M."/>
            <person name="Wayne K.J."/>
            <person name="Tettelin H."/>
            <person name="Glass J.I."/>
            <person name="Rusch D."/>
            <person name="Podicherti R."/>
            <person name="Tsui H.-C.T."/>
            <person name="Winkler M.E."/>
        </authorList>
    </citation>
    <scope>NUCLEOTIDE SEQUENCE</scope>
</reference>
<feature type="domain" description="MoaB/Mog" evidence="1">
    <location>
        <begin position="1"/>
        <end position="154"/>
    </location>
</feature>
<dbReference type="InterPro" id="IPR041424">
    <property type="entry name" value="CinA_KH"/>
</dbReference>
<organism evidence="2">
    <name type="scientific">marine metagenome</name>
    <dbReference type="NCBI Taxonomy" id="408172"/>
    <lineage>
        <taxon>unclassified sequences</taxon>
        <taxon>metagenomes</taxon>
        <taxon>ecological metagenomes</taxon>
    </lineage>
</organism>
<dbReference type="PANTHER" id="PTHR13939:SF0">
    <property type="entry name" value="NMN AMIDOHYDROLASE-LIKE PROTEIN YFAY"/>
    <property type="match status" value="1"/>
</dbReference>
<dbReference type="InterPro" id="IPR001453">
    <property type="entry name" value="MoaB/Mog_dom"/>
</dbReference>
<dbReference type="SUPFAM" id="SSF142433">
    <property type="entry name" value="CinA-like"/>
    <property type="match status" value="1"/>
</dbReference>
<accession>A0A381Q8Z2</accession>
<evidence type="ECO:0000313" key="2">
    <source>
        <dbReference type="EMBL" id="SUZ75796.1"/>
    </source>
</evidence>
<dbReference type="PIRSF" id="PIRSF006728">
    <property type="entry name" value="CinA"/>
    <property type="match status" value="1"/>
</dbReference>
<dbReference type="NCBIfam" id="TIGR00199">
    <property type="entry name" value="PncC_domain"/>
    <property type="match status" value="1"/>
</dbReference>
<dbReference type="SMART" id="SM00852">
    <property type="entry name" value="MoCF_biosynth"/>
    <property type="match status" value="1"/>
</dbReference>
<proteinExistence type="inferred from homology"/>
<protein>
    <recommendedName>
        <fullName evidence="1">MoaB/Mog domain-containing protein</fullName>
    </recommendedName>
</protein>
<dbReference type="CDD" id="cd00885">
    <property type="entry name" value="cinA"/>
    <property type="match status" value="1"/>
</dbReference>
<dbReference type="Gene3D" id="3.90.950.20">
    <property type="entry name" value="CinA-like"/>
    <property type="match status" value="1"/>
</dbReference>
<dbReference type="EMBL" id="UINC01001259">
    <property type="protein sequence ID" value="SUZ75796.1"/>
    <property type="molecule type" value="Genomic_DNA"/>
</dbReference>
<name>A0A381Q8Z2_9ZZZZ</name>
<dbReference type="Pfam" id="PF18146">
    <property type="entry name" value="CinA_KH"/>
    <property type="match status" value="1"/>
</dbReference>
<dbReference type="HAMAP" id="MF_00226_B">
    <property type="entry name" value="CinA_B"/>
    <property type="match status" value="1"/>
</dbReference>
<dbReference type="SUPFAM" id="SSF53218">
    <property type="entry name" value="Molybdenum cofactor biosynthesis proteins"/>
    <property type="match status" value="1"/>
</dbReference>
<dbReference type="NCBIfam" id="NF001813">
    <property type="entry name" value="PRK00549.1"/>
    <property type="match status" value="1"/>
</dbReference>
<dbReference type="Gene3D" id="3.30.70.2860">
    <property type="match status" value="1"/>
</dbReference>
<dbReference type="InterPro" id="IPR008136">
    <property type="entry name" value="CinA_C"/>
</dbReference>
<dbReference type="InterPro" id="IPR036653">
    <property type="entry name" value="CinA-like_C"/>
</dbReference>